<proteinExistence type="predicted"/>
<reference evidence="1" key="1">
    <citation type="submission" date="2018-02" db="EMBL/GenBank/DDBJ databases">
        <authorList>
            <person name="Cohen D.B."/>
            <person name="Kent A.D."/>
        </authorList>
    </citation>
    <scope>NUCLEOTIDE SEQUENCE</scope>
</reference>
<gene>
    <name evidence="1" type="ORF">FSB_LOCUS52981</name>
</gene>
<protein>
    <submittedName>
        <fullName evidence="1">Uncharacterized protein</fullName>
    </submittedName>
</protein>
<name>A0A2N9ILY0_FAGSY</name>
<organism evidence="1">
    <name type="scientific">Fagus sylvatica</name>
    <name type="common">Beechnut</name>
    <dbReference type="NCBI Taxonomy" id="28930"/>
    <lineage>
        <taxon>Eukaryota</taxon>
        <taxon>Viridiplantae</taxon>
        <taxon>Streptophyta</taxon>
        <taxon>Embryophyta</taxon>
        <taxon>Tracheophyta</taxon>
        <taxon>Spermatophyta</taxon>
        <taxon>Magnoliopsida</taxon>
        <taxon>eudicotyledons</taxon>
        <taxon>Gunneridae</taxon>
        <taxon>Pentapetalae</taxon>
        <taxon>rosids</taxon>
        <taxon>fabids</taxon>
        <taxon>Fagales</taxon>
        <taxon>Fagaceae</taxon>
        <taxon>Fagus</taxon>
    </lineage>
</organism>
<accession>A0A2N9ILY0</accession>
<dbReference type="AlphaFoldDB" id="A0A2N9ILY0"/>
<dbReference type="EMBL" id="OIVN01006101">
    <property type="protein sequence ID" value="SPD25099.1"/>
    <property type="molecule type" value="Genomic_DNA"/>
</dbReference>
<evidence type="ECO:0000313" key="1">
    <source>
        <dbReference type="EMBL" id="SPD25099.1"/>
    </source>
</evidence>
<sequence>MAVEILRTNNRDREESVCAHLASRFPSPSPPHSLTLAVAAHLASHLLASVVTASSRVRPSEGQSGRERYD</sequence>